<keyword evidence="12" id="KW-0489">Methyltransferase</keyword>
<dbReference type="InterPro" id="IPR040442">
    <property type="entry name" value="Pyrv_kinase-like_dom_sf"/>
</dbReference>
<feature type="compositionally biased region" description="Polar residues" evidence="11">
    <location>
        <begin position="284"/>
        <end position="301"/>
    </location>
</feature>
<evidence type="ECO:0000256" key="7">
    <source>
        <dbReference type="HAMAP-Rule" id="MF_00156"/>
    </source>
</evidence>
<dbReference type="CDD" id="cd06557">
    <property type="entry name" value="KPHMT-like"/>
    <property type="match status" value="1"/>
</dbReference>
<dbReference type="EMBL" id="CP016808">
    <property type="protein sequence ID" value="ANY68905.1"/>
    <property type="molecule type" value="Genomic_DNA"/>
</dbReference>
<reference evidence="12" key="1">
    <citation type="submission" date="2016-08" db="EMBL/GenBank/DDBJ databases">
        <title>Complete Genome Seqeunce of Paenibacillus sp. BIHB 4019 from tea rhizoplane.</title>
        <authorList>
            <person name="Thakur R."/>
            <person name="Swarnkar M.K."/>
            <person name="Gulati A."/>
        </authorList>
    </citation>
    <scope>NUCLEOTIDE SEQUENCE [LARGE SCALE GENOMIC DNA]</scope>
    <source>
        <strain evidence="12">BIHB4019</strain>
    </source>
</reference>
<feature type="binding site" evidence="7 9">
    <location>
        <begin position="46"/>
        <end position="47"/>
    </location>
    <ligand>
        <name>3-methyl-2-oxobutanoate</name>
        <dbReference type="ChEBI" id="CHEBI:11851"/>
    </ligand>
</feature>
<keyword evidence="4 7" id="KW-0566">Pantothenate biosynthesis</keyword>
<accession>A0A1B2DMH1</accession>
<comment type="catalytic activity">
    <reaction evidence="7">
        <text>(6R)-5,10-methylene-5,6,7,8-tetrahydrofolate + 3-methyl-2-oxobutanoate + H2O = 2-dehydropantoate + (6S)-5,6,7,8-tetrahydrofolate</text>
        <dbReference type="Rhea" id="RHEA:11824"/>
        <dbReference type="ChEBI" id="CHEBI:11561"/>
        <dbReference type="ChEBI" id="CHEBI:11851"/>
        <dbReference type="ChEBI" id="CHEBI:15377"/>
        <dbReference type="ChEBI" id="CHEBI:15636"/>
        <dbReference type="ChEBI" id="CHEBI:57453"/>
        <dbReference type="EC" id="2.1.2.11"/>
    </reaction>
</comment>
<comment type="subcellular location">
    <subcellularLocation>
        <location evidence="7">Cytoplasm</location>
    </subcellularLocation>
</comment>
<dbReference type="InterPro" id="IPR015813">
    <property type="entry name" value="Pyrv/PenolPyrv_kinase-like_dom"/>
</dbReference>
<comment type="pathway">
    <text evidence="1 7">Cofactor biosynthesis; (R)-pantothenate biosynthesis; (R)-pantoate from 3-methyl-2-oxobutanoate: step 1/2.</text>
</comment>
<evidence type="ECO:0000256" key="11">
    <source>
        <dbReference type="SAM" id="MobiDB-lite"/>
    </source>
</evidence>
<evidence type="ECO:0000256" key="1">
    <source>
        <dbReference type="ARBA" id="ARBA00005033"/>
    </source>
</evidence>
<comment type="subunit">
    <text evidence="3 7">Homodecamer; pentamer of dimers.</text>
</comment>
<dbReference type="PANTHER" id="PTHR20881:SF0">
    <property type="entry name" value="3-METHYL-2-OXOBUTANOATE HYDROXYMETHYLTRANSFERASE"/>
    <property type="match status" value="1"/>
</dbReference>
<gene>
    <name evidence="7" type="primary">panB</name>
    <name evidence="12" type="ORF">BBD42_22300</name>
</gene>
<dbReference type="Pfam" id="PF02548">
    <property type="entry name" value="Pantoate_transf"/>
    <property type="match status" value="1"/>
</dbReference>
<dbReference type="NCBIfam" id="TIGR00222">
    <property type="entry name" value="panB"/>
    <property type="match status" value="1"/>
</dbReference>
<feature type="binding site" evidence="7 10">
    <location>
        <position position="46"/>
    </location>
    <ligand>
        <name>Mg(2+)</name>
        <dbReference type="ChEBI" id="CHEBI:18420"/>
    </ligand>
</feature>
<evidence type="ECO:0000256" key="10">
    <source>
        <dbReference type="PIRSR" id="PIRSR000388-3"/>
    </source>
</evidence>
<dbReference type="HAMAP" id="MF_00156">
    <property type="entry name" value="PanB"/>
    <property type="match status" value="1"/>
</dbReference>
<comment type="similarity">
    <text evidence="2 7">Belongs to the PanB family.</text>
</comment>
<dbReference type="FunFam" id="3.20.20.60:FF:000003">
    <property type="entry name" value="3-methyl-2-oxobutanoate hydroxymethyltransferase"/>
    <property type="match status" value="1"/>
</dbReference>
<name>A0A1B2DMH1_9BACL</name>
<dbReference type="GO" id="GO:0008168">
    <property type="term" value="F:methyltransferase activity"/>
    <property type="evidence" value="ECO:0007669"/>
    <property type="project" value="UniProtKB-KW"/>
</dbReference>
<dbReference type="SUPFAM" id="SSF51621">
    <property type="entry name" value="Phosphoenolpyruvate/pyruvate domain"/>
    <property type="match status" value="1"/>
</dbReference>
<proteinExistence type="inferred from homology"/>
<evidence type="ECO:0000256" key="2">
    <source>
        <dbReference type="ARBA" id="ARBA00008676"/>
    </source>
</evidence>
<evidence type="ECO:0000256" key="8">
    <source>
        <dbReference type="PIRSR" id="PIRSR000388-1"/>
    </source>
</evidence>
<dbReference type="AlphaFoldDB" id="A0A1B2DMH1"/>
<dbReference type="NCBIfam" id="NF001452">
    <property type="entry name" value="PRK00311.1"/>
    <property type="match status" value="1"/>
</dbReference>
<keyword evidence="7 10" id="KW-0460">Magnesium</keyword>
<comment type="function">
    <text evidence="6 7">Catalyzes the reversible reaction in which hydroxymethyl group from 5,10-methylenetetrahydrofolate is transferred onto alpha-ketoisovalerate to form ketopantoate.</text>
</comment>
<dbReference type="GO" id="GO:0032259">
    <property type="term" value="P:methylation"/>
    <property type="evidence" value="ECO:0007669"/>
    <property type="project" value="UniProtKB-KW"/>
</dbReference>
<dbReference type="GO" id="GO:0000287">
    <property type="term" value="F:magnesium ion binding"/>
    <property type="evidence" value="ECO:0007669"/>
    <property type="project" value="TreeGrafter"/>
</dbReference>
<dbReference type="GO" id="GO:0003864">
    <property type="term" value="F:3-methyl-2-oxobutanoate hydroxymethyltransferase activity"/>
    <property type="evidence" value="ECO:0007669"/>
    <property type="project" value="UniProtKB-UniRule"/>
</dbReference>
<dbReference type="Gene3D" id="3.20.20.60">
    <property type="entry name" value="Phosphoenolpyruvate-binding domains"/>
    <property type="match status" value="1"/>
</dbReference>
<feature type="binding site" evidence="7 10">
    <location>
        <position position="117"/>
    </location>
    <ligand>
        <name>Mg(2+)</name>
        <dbReference type="ChEBI" id="CHEBI:18420"/>
    </ligand>
</feature>
<evidence type="ECO:0000256" key="4">
    <source>
        <dbReference type="ARBA" id="ARBA00022655"/>
    </source>
</evidence>
<keyword evidence="7 10" id="KW-0479">Metal-binding</keyword>
<sequence length="314" mass="33806">MRKRLTITNLQQMKEESNKLTVMTAYDYPSAMLSEEAGVDIILVGDSLGNVVLGYDTTLPVTLDDMIYHTKAVARGARNTFIVTDMPFMTYGIGREATLRNAARMMQEGGGQSLKLEGGEEIAGEVAALVKAGIPVMGHIGLKPQSIHTHGGFKVQGKQEAEAEQMLQDAKALEQAGAYAIVLELVTETIADRISRELSIPTIGIGAGRGCDGQVLVYHDILQYSSPVIKKKMVKVYADIGSTIRDAIGAFVSEVKSGEFPAEEHVFGKRSEDAVDSLYGGSATREQTNGVKGAGESQQAGEGNEQRDFVPNHR</sequence>
<dbReference type="GO" id="GO:0015940">
    <property type="term" value="P:pantothenate biosynthetic process"/>
    <property type="evidence" value="ECO:0007669"/>
    <property type="project" value="UniProtKB-UniRule"/>
</dbReference>
<evidence type="ECO:0000256" key="5">
    <source>
        <dbReference type="ARBA" id="ARBA00022679"/>
    </source>
</evidence>
<keyword evidence="7" id="KW-0963">Cytoplasm</keyword>
<dbReference type="EC" id="2.1.2.11" evidence="7"/>
<evidence type="ECO:0000256" key="3">
    <source>
        <dbReference type="ARBA" id="ARBA00011424"/>
    </source>
</evidence>
<organism evidence="12">
    <name type="scientific">Paenibacillus sp. BIHB 4019</name>
    <dbReference type="NCBI Taxonomy" id="1870819"/>
    <lineage>
        <taxon>Bacteria</taxon>
        <taxon>Bacillati</taxon>
        <taxon>Bacillota</taxon>
        <taxon>Bacilli</taxon>
        <taxon>Bacillales</taxon>
        <taxon>Paenibacillaceae</taxon>
        <taxon>Paenibacillus</taxon>
    </lineage>
</organism>
<feature type="active site" description="Proton acceptor" evidence="7 8">
    <location>
        <position position="184"/>
    </location>
</feature>
<dbReference type="RefSeq" id="WP_099519962.1">
    <property type="nucleotide sequence ID" value="NZ_CP016808.1"/>
</dbReference>
<protein>
    <recommendedName>
        <fullName evidence="7">3-methyl-2-oxobutanoate hydroxymethyltransferase</fullName>
        <ecNumber evidence="7">2.1.2.11</ecNumber>
    </recommendedName>
    <alternativeName>
        <fullName evidence="7">Ketopantoate hydroxymethyltransferase</fullName>
        <shortName evidence="7">KPHMT</shortName>
    </alternativeName>
</protein>
<evidence type="ECO:0000313" key="12">
    <source>
        <dbReference type="EMBL" id="ANY68905.1"/>
    </source>
</evidence>
<dbReference type="GO" id="GO:0005737">
    <property type="term" value="C:cytoplasm"/>
    <property type="evidence" value="ECO:0007669"/>
    <property type="project" value="UniProtKB-SubCell"/>
</dbReference>
<keyword evidence="5 7" id="KW-0808">Transferase</keyword>
<feature type="binding site" evidence="7 10">
    <location>
        <position position="85"/>
    </location>
    <ligand>
        <name>Mg(2+)</name>
        <dbReference type="ChEBI" id="CHEBI:18420"/>
    </ligand>
</feature>
<comment type="cofactor">
    <cofactor evidence="7 10">
        <name>Mg(2+)</name>
        <dbReference type="ChEBI" id="CHEBI:18420"/>
    </cofactor>
    <text evidence="7 10">Binds 1 Mg(2+) ion per subunit.</text>
</comment>
<feature type="binding site" evidence="7 9">
    <location>
        <position position="115"/>
    </location>
    <ligand>
        <name>3-methyl-2-oxobutanoate</name>
        <dbReference type="ChEBI" id="CHEBI:11851"/>
    </ligand>
</feature>
<dbReference type="InterPro" id="IPR003700">
    <property type="entry name" value="Pantoate_hydroxy_MeTrfase"/>
</dbReference>
<dbReference type="PIRSF" id="PIRSF000388">
    <property type="entry name" value="Pantoate_hydroxy_MeTrfase"/>
    <property type="match status" value="1"/>
</dbReference>
<evidence type="ECO:0000256" key="6">
    <source>
        <dbReference type="ARBA" id="ARBA00056497"/>
    </source>
</evidence>
<dbReference type="PANTHER" id="PTHR20881">
    <property type="entry name" value="3-METHYL-2-OXOBUTANOATE HYDROXYMETHYLTRANSFERASE"/>
    <property type="match status" value="1"/>
</dbReference>
<feature type="binding site" evidence="7 9">
    <location>
        <position position="85"/>
    </location>
    <ligand>
        <name>3-methyl-2-oxobutanoate</name>
        <dbReference type="ChEBI" id="CHEBI:11851"/>
    </ligand>
</feature>
<feature type="compositionally biased region" description="Basic and acidic residues" evidence="11">
    <location>
        <begin position="304"/>
        <end position="314"/>
    </location>
</feature>
<dbReference type="UniPathway" id="UPA00028">
    <property type="reaction ID" value="UER00003"/>
</dbReference>
<evidence type="ECO:0000256" key="9">
    <source>
        <dbReference type="PIRSR" id="PIRSR000388-2"/>
    </source>
</evidence>
<feature type="region of interest" description="Disordered" evidence="11">
    <location>
        <begin position="282"/>
        <end position="314"/>
    </location>
</feature>